<protein>
    <submittedName>
        <fullName evidence="1">Uncharacterized protein</fullName>
    </submittedName>
</protein>
<evidence type="ECO:0000313" key="1">
    <source>
        <dbReference type="EMBL" id="GJD96282.1"/>
    </source>
</evidence>
<proteinExistence type="predicted"/>
<keyword evidence="2" id="KW-1185">Reference proteome</keyword>
<organism evidence="1 2">
    <name type="scientific">Methylobacterium iners</name>
    <dbReference type="NCBI Taxonomy" id="418707"/>
    <lineage>
        <taxon>Bacteria</taxon>
        <taxon>Pseudomonadati</taxon>
        <taxon>Pseudomonadota</taxon>
        <taxon>Alphaproteobacteria</taxon>
        <taxon>Hyphomicrobiales</taxon>
        <taxon>Methylobacteriaceae</taxon>
        <taxon>Methylobacterium</taxon>
    </lineage>
</organism>
<reference evidence="1" key="2">
    <citation type="submission" date="2021-08" db="EMBL/GenBank/DDBJ databases">
        <authorList>
            <person name="Tani A."/>
            <person name="Ola A."/>
            <person name="Ogura Y."/>
            <person name="Katsura K."/>
            <person name="Hayashi T."/>
        </authorList>
    </citation>
    <scope>NUCLEOTIDE SEQUENCE</scope>
    <source>
        <strain evidence="1">DSM 19015</strain>
    </source>
</reference>
<evidence type="ECO:0000313" key="2">
    <source>
        <dbReference type="Proteomes" id="UP001055125"/>
    </source>
</evidence>
<dbReference type="EMBL" id="BPQP01000057">
    <property type="protein sequence ID" value="GJD96282.1"/>
    <property type="molecule type" value="Genomic_DNA"/>
</dbReference>
<sequence>MASKLILAVTLLVFLTTGRAPGMRELRNPDAEAGHSRIVYVTKRTLA</sequence>
<dbReference type="RefSeq" id="WP_238245390.1">
    <property type="nucleotide sequence ID" value="NZ_BPQP01000057.1"/>
</dbReference>
<dbReference type="Proteomes" id="UP001055125">
    <property type="component" value="Unassembled WGS sequence"/>
</dbReference>
<gene>
    <name evidence="1" type="ORF">OCOJLMKI_3502</name>
</gene>
<accession>A0ABQ4S3D7</accession>
<comment type="caution">
    <text evidence="1">The sequence shown here is derived from an EMBL/GenBank/DDBJ whole genome shotgun (WGS) entry which is preliminary data.</text>
</comment>
<name>A0ABQ4S3D7_9HYPH</name>
<reference evidence="1" key="1">
    <citation type="journal article" date="2021" name="Front. Microbiol.">
        <title>Comprehensive Comparative Genomics and Phenotyping of Methylobacterium Species.</title>
        <authorList>
            <person name="Alessa O."/>
            <person name="Ogura Y."/>
            <person name="Fujitani Y."/>
            <person name="Takami H."/>
            <person name="Hayashi T."/>
            <person name="Sahin N."/>
            <person name="Tani A."/>
        </authorList>
    </citation>
    <scope>NUCLEOTIDE SEQUENCE</scope>
    <source>
        <strain evidence="1">DSM 19015</strain>
    </source>
</reference>